<dbReference type="GO" id="GO:0016874">
    <property type="term" value="F:ligase activity"/>
    <property type="evidence" value="ECO:0007669"/>
    <property type="project" value="UniProtKB-KW"/>
</dbReference>
<dbReference type="Pfam" id="PF07293">
    <property type="entry name" value="DUF1450"/>
    <property type="match status" value="1"/>
</dbReference>
<reference evidence="2 3" key="2">
    <citation type="submission" date="2016-12" db="EMBL/GenBank/DDBJ databases">
        <title>Genome sequencing and description of Paenibacillus sp. nov. from high altitude lake in the Indian Trans- Himalayas.</title>
        <authorList>
            <person name="Kiran S."/>
            <person name="Swarnkar M.K."/>
            <person name="Rana A."/>
            <person name="Tewari R."/>
            <person name="Gulati A."/>
        </authorList>
    </citation>
    <scope>NUCLEOTIDE SEQUENCE [LARGE SCALE GENOMIC DNA]</scope>
    <source>
        <strain evidence="2 3">IHBB 9951</strain>
    </source>
</reference>
<dbReference type="EMBL" id="CP016809">
    <property type="protein sequence ID" value="ANY74460.1"/>
    <property type="molecule type" value="Genomic_DNA"/>
</dbReference>
<dbReference type="KEGG" id="pib:BBD41_18855"/>
<dbReference type="RefSeq" id="WP_077568085.1">
    <property type="nucleotide sequence ID" value="NZ_CP016809.1"/>
</dbReference>
<keyword evidence="3" id="KW-1185">Reference proteome</keyword>
<evidence type="ECO:0000313" key="2">
    <source>
        <dbReference type="EMBL" id="OOC63358.1"/>
    </source>
</evidence>
<evidence type="ECO:0000313" key="1">
    <source>
        <dbReference type="EMBL" id="ANY74460.1"/>
    </source>
</evidence>
<name>A0A1B2E3A0_9BACL</name>
<dbReference type="Proteomes" id="UP000189059">
    <property type="component" value="Unassembled WGS sequence"/>
</dbReference>
<reference evidence="1" key="1">
    <citation type="submission" date="2016-08" db="EMBL/GenBank/DDBJ databases">
        <title>Complete Genome Seqeunce of Paenibacillus sp. nov. IHBB 9852 from high altitute lake of Indian trans-Himalayas.</title>
        <authorList>
            <person name="Kiran S."/>
            <person name="Swarnkar M.K."/>
            <person name="Rana A."/>
            <person name="Tewari R."/>
            <person name="Gulati A."/>
        </authorList>
    </citation>
    <scope>NUCLEOTIDE SEQUENCE [LARGE SCALE GENOMIC DNA]</scope>
    <source>
        <strain evidence="1">IHBB 9852</strain>
    </source>
</reference>
<protein>
    <submittedName>
        <fullName evidence="1">UDP-N-acetylmuramoylalanine--D-glutamate ligase</fullName>
    </submittedName>
</protein>
<accession>A0A1B2E3A0</accession>
<keyword evidence="1" id="KW-0436">Ligase</keyword>
<dbReference type="OrthoDB" id="1684419at2"/>
<dbReference type="AlphaFoldDB" id="A0A1B2E3A0"/>
<evidence type="ECO:0000313" key="3">
    <source>
        <dbReference type="Proteomes" id="UP000189059"/>
    </source>
</evidence>
<proteinExistence type="predicted"/>
<gene>
    <name evidence="2" type="ORF">BBD40_16705</name>
    <name evidence="1" type="ORF">BBD41_18855</name>
</gene>
<dbReference type="EMBL" id="MRVI01000001">
    <property type="protein sequence ID" value="OOC63358.1"/>
    <property type="molecule type" value="Genomic_DNA"/>
</dbReference>
<sequence length="83" mass="9528">MTIYIEFCTSNSYFGTDQALQKLEGQYDCRVIEYGCLTSCGQCYLMPFAYVDGDWVEAPTAEELYDKICRRLEALAEGREPED</sequence>
<organism evidence="1">
    <name type="scientific">Paenibacillus ihbetae</name>
    <dbReference type="NCBI Taxonomy" id="1870820"/>
    <lineage>
        <taxon>Bacteria</taxon>
        <taxon>Bacillati</taxon>
        <taxon>Bacillota</taxon>
        <taxon>Bacilli</taxon>
        <taxon>Bacillales</taxon>
        <taxon>Paenibacillaceae</taxon>
        <taxon>Paenibacillus</taxon>
    </lineage>
</organism>
<dbReference type="InterPro" id="IPR009910">
    <property type="entry name" value="DUF1450"/>
</dbReference>